<feature type="signal peptide" evidence="1">
    <location>
        <begin position="1"/>
        <end position="21"/>
    </location>
</feature>
<dbReference type="EMBL" id="ADGI01000055">
    <property type="protein sequence ID" value="EGV30084.1"/>
    <property type="molecule type" value="Genomic_DNA"/>
</dbReference>
<evidence type="ECO:0000313" key="2">
    <source>
        <dbReference type="EMBL" id="EGV30084.1"/>
    </source>
</evidence>
<sequence length="1821" mass="205062">MKKRIFLILLSASAQLTYSIAATHTNVLWNGEANAHHQAQVANDTIVRDLGDLEAEMTDSVGEAATDTAYYGARRLKDFNALKYVLDSRHRYKGDTYVNRGWLGNTYFNIGGGVSHYYNHAEVLTYTPMSSFRLAVGKDFSPMLSLRLGYERTWGYTHSSSTVYNTNKFNGNGLYADVLYNFSNYLLGYRPERPFSVIGFFGLGAQHSTILSWLNPSIASVGGNLSGSSLDAHAGVQFRFFATPHASLSLEPYFRVSTDKMNLLNNPGYSDPDFSYGMNLAYQWYFNQQISTREHAGIFKKRFNNDLRWLADTTKAGFLRFPMFFDYGFGPLFVGKTENISLAGSMGFDASAAIGWWMAPAIGLRSGIHITNGDWKRNVQGAQTLTYLVGTAGLNIDFLFNPLGFGRKYNWDAPFGFNLFAGYEMGRMKKAIYGTGNSYTGRYTSFRLGTQLWMRLANDLRLTLEPSFAPLQHYNGNLERERYDEYALKMGLSVLFRDKRIREKVELKDSSMVRYFSRGFFFGAGLGWNNTVWDYRLSGFSHSLLKNATLFGGYNFTDLHGLRLQGEWMKETQGYFNFGGGGMKNYAYDSYLVSLDYQFGLSNFMSGYNPLRRWNTYLYAGPTLVTGDQGTHLAANVGGMLTYNITPSLALFYSHTVYRLPKDYYPYQMVYSKNGTYTNNINLGVIYNIDASKHVFDIASQNRFFYEYAFGTSFLSKVPLGTINARGFSATTSVGWWLTSSLAVRAGLHVSNADWNTHTYAGRPVKLLVGTRGLAIDALVNPLGLVENYNWNTKFGFNLLAGYEFGHSKRTEPGFVGSYQGSYSAVRLGTQLWARLAEGLRLTVEPTYSPITQRSTGGMKFNEFAVKAGISVLYLHKNERVAGDTTVVYNPEKGAFMGAGIGWNNTIWDWRFTGFSHSVLKNAILLGGYRFSPLHAFRMQGEWMRDTQGFFAPTLSGMKNYAYNNFLVSFDYQFGLSNFLTGYNPMRRWNAYLYAGPTLLMGDGGTRFALNGGGMVTYSLSPALSLFYTHTVYRMPKHRYPQSMVYSENGTYTNNLNIGVLYNFDPTKRIFDVASQNRFFYEYAFGTAFTGKVPTNFGNARGFSATTSIGWWLTSSFAARAGLHVENTDWNTTTYASQPTKLLVGSRGLALDVLVNPLGFVENYNWNSNYGFNVLAGYEFGHSKRTEPGFVGSYEGNYTAFRLGTQLWTRLADGLRLTLEPTYAPVIQRAAGGIRYNQFAVKAGISVLYLHKNERILGDTTVVNNPEKGAFIAVGIGWNNTVWDWRFSGFKHSILKNAILFGGYRFNALHGLRLQGEWMKETQGFFNNAGPGMKNYTYNNYLVSLDYQFGLSNFMTGYNPLRRWNAYLYAGPTLVMGEAGTKFAWNGGGMLTYAINPSLSLFYMHTVYRMPKHRYPNSMVYSENGTYTNNLNIGAMYNFDAAQHLLELQWKPKFFFDYSFGASFLGKVPQNFASANGFDANVAMGWWLSSALGARAGFHVTNADWKSFDYHNHSSRLLIGTRGVSFDVLINPLGFNRDYNWESKCGVNVFGGFELGHSKRGEDGPSHAYEGGYSAARVGLQAWMRLDNSLRLTFEPTFMPIAQRGKDGVNFNAFALKVGMSVLFKDKETRLNDATDTADTLRNVPRTGLFVGAGFGWNNTLWDWRFTEYSRGLLKNATAFAGYNFNSVSGARVGFEWMKEIIGYPYGTTIYKQTCTNYLVSFDYQLNLLNALAGYDGHRRWNAYLYAGPSLLLGEAGTAFALNFGGMLSYNLSRNVSLFYSHTVYRMPKDRYPHNFTYTQDGTFTNNINIGVMYNFNSFGK</sequence>
<dbReference type="RefSeq" id="WP_004380810.1">
    <property type="nucleotide sequence ID" value="NZ_JH114216.1"/>
</dbReference>
<dbReference type="eggNOG" id="ENOG5034282">
    <property type="taxonomic scope" value="Bacteria"/>
</dbReference>
<accession>G1WD52</accession>
<feature type="chain" id="PRO_5003425791" evidence="1">
    <location>
        <begin position="22"/>
        <end position="1821"/>
    </location>
</feature>
<reference evidence="2 3" key="1">
    <citation type="submission" date="2011-07" db="EMBL/GenBank/DDBJ databases">
        <title>The Genome Sequence of Prevotella oulorum F0390.</title>
        <authorList>
            <consortium name="The Broad Institute Genome Sequencing Platform"/>
            <consortium name="The Broad Institute Genome Sequencing Center for Infectious Disease"/>
            <person name="Earl A."/>
            <person name="Ward D."/>
            <person name="Feldgarden M."/>
            <person name="Gevers D."/>
            <person name="Izard J."/>
            <person name="Ganesan A."/>
            <person name="Baranova O.V."/>
            <person name="Blanton J.M."/>
            <person name="Tanner A.C."/>
            <person name="Dewhirst F.E."/>
            <person name="Young S.K."/>
            <person name="Zeng Q."/>
            <person name="Gargeya S."/>
            <person name="Fitzgerald M."/>
            <person name="Haas B."/>
            <person name="Abouelleil A."/>
            <person name="Alvarado L."/>
            <person name="Arachchi H.M."/>
            <person name="Berlin A."/>
            <person name="Brown A."/>
            <person name="Chapman S.B."/>
            <person name="Chen Z."/>
            <person name="Dunbar C."/>
            <person name="Freedman E."/>
            <person name="Gearin G."/>
            <person name="Gellesch M."/>
            <person name="Goldberg J."/>
            <person name="Griggs A."/>
            <person name="Gujja S."/>
            <person name="Heiman D."/>
            <person name="Howarth C."/>
            <person name="Larson L."/>
            <person name="Lui A."/>
            <person name="MacDonald P.J.P."/>
            <person name="Mehta T."/>
            <person name="Montmayeur A."/>
            <person name="Murphy C."/>
            <person name="Neiman D."/>
            <person name="Pearson M."/>
            <person name="Priest M."/>
            <person name="Roberts A."/>
            <person name="Saif S."/>
            <person name="Shea T."/>
            <person name="Shenoy N."/>
            <person name="Sisk P."/>
            <person name="Stolte C."/>
            <person name="Sykes S."/>
            <person name="Wortman J."/>
            <person name="Nusbaum C."/>
            <person name="Birren B."/>
        </authorList>
    </citation>
    <scope>NUCLEOTIDE SEQUENCE [LARGE SCALE GENOMIC DNA]</scope>
    <source>
        <strain evidence="2 3">F0390</strain>
    </source>
</reference>
<dbReference type="PATRIC" id="fig|702438.4.peg.1826"/>
<dbReference type="HOGENOM" id="CLU_230720_0_0_10"/>
<comment type="caution">
    <text evidence="2">The sequence shown here is derived from an EMBL/GenBank/DDBJ whole genome shotgun (WGS) entry which is preliminary data.</text>
</comment>
<organism evidence="2 3">
    <name type="scientific">Segatella oulorum F0390</name>
    <dbReference type="NCBI Taxonomy" id="702438"/>
    <lineage>
        <taxon>Bacteria</taxon>
        <taxon>Pseudomonadati</taxon>
        <taxon>Bacteroidota</taxon>
        <taxon>Bacteroidia</taxon>
        <taxon>Bacteroidales</taxon>
        <taxon>Prevotellaceae</taxon>
        <taxon>Segatella</taxon>
    </lineage>
</organism>
<dbReference type="Proteomes" id="UP000005141">
    <property type="component" value="Unassembled WGS sequence"/>
</dbReference>
<keyword evidence="3" id="KW-1185">Reference proteome</keyword>
<gene>
    <name evidence="2" type="ORF">HMPREF9431_01753</name>
</gene>
<keyword evidence="1" id="KW-0732">Signal</keyword>
<dbReference type="InterPro" id="IPR011250">
    <property type="entry name" value="OMP/PagP_B-barrel"/>
</dbReference>
<name>G1WD52_9BACT</name>
<dbReference type="GeneID" id="95427185"/>
<proteinExistence type="predicted"/>
<evidence type="ECO:0000313" key="3">
    <source>
        <dbReference type="Proteomes" id="UP000005141"/>
    </source>
</evidence>
<protein>
    <submittedName>
        <fullName evidence="2">Uncharacterized protein</fullName>
    </submittedName>
</protein>
<dbReference type="SUPFAM" id="SSF56925">
    <property type="entry name" value="OMPA-like"/>
    <property type="match status" value="1"/>
</dbReference>
<evidence type="ECO:0000256" key="1">
    <source>
        <dbReference type="SAM" id="SignalP"/>
    </source>
</evidence>